<accession>A0A1T4XFU3</accession>
<dbReference type="Proteomes" id="UP000190105">
    <property type="component" value="Unassembled WGS sequence"/>
</dbReference>
<dbReference type="RefSeq" id="WP_078696392.1">
    <property type="nucleotide sequence ID" value="NZ_FUYH01000008.1"/>
</dbReference>
<dbReference type="STRING" id="1147123.SAMN05443428_10885"/>
<dbReference type="OrthoDB" id="1954979at2"/>
<dbReference type="EMBL" id="FUYH01000008">
    <property type="protein sequence ID" value="SKA87951.1"/>
    <property type="molecule type" value="Genomic_DNA"/>
</dbReference>
<name>A0A1T4XFU3_9CLOT</name>
<organism evidence="1 2">
    <name type="scientific">Caloramator quimbayensis</name>
    <dbReference type="NCBI Taxonomy" id="1147123"/>
    <lineage>
        <taxon>Bacteria</taxon>
        <taxon>Bacillati</taxon>
        <taxon>Bacillota</taxon>
        <taxon>Clostridia</taxon>
        <taxon>Eubacteriales</taxon>
        <taxon>Clostridiaceae</taxon>
        <taxon>Caloramator</taxon>
    </lineage>
</organism>
<keyword evidence="2" id="KW-1185">Reference proteome</keyword>
<reference evidence="2" key="1">
    <citation type="submission" date="2017-02" db="EMBL/GenBank/DDBJ databases">
        <authorList>
            <person name="Varghese N."/>
            <person name="Submissions S."/>
        </authorList>
    </citation>
    <scope>NUCLEOTIDE SEQUENCE [LARGE SCALE GENOMIC DNA]</scope>
    <source>
        <strain evidence="2">USBA 833</strain>
    </source>
</reference>
<proteinExistence type="predicted"/>
<dbReference type="InterPro" id="IPR017016">
    <property type="entry name" value="UCP033595"/>
</dbReference>
<sequence>MYNKNEIASYKTRLDDDKECIYKYYVIETNKEMDVDGKKLSVSCYGIDVISELYEKGKLCSSFEDSINYLTPFLGKVLKLIDYLKDNGVSPLHLIDIAGEYADEWVGDFDIEVYLERGEISAAV</sequence>
<dbReference type="Pfam" id="PF20124">
    <property type="entry name" value="DUF6514"/>
    <property type="match status" value="1"/>
</dbReference>
<evidence type="ECO:0000313" key="2">
    <source>
        <dbReference type="Proteomes" id="UP000190105"/>
    </source>
</evidence>
<evidence type="ECO:0000313" key="1">
    <source>
        <dbReference type="EMBL" id="SKA87951.1"/>
    </source>
</evidence>
<protein>
    <submittedName>
        <fullName evidence="1">Uncharacterized protein</fullName>
    </submittedName>
</protein>
<dbReference type="AlphaFoldDB" id="A0A1T4XFU3"/>
<gene>
    <name evidence="1" type="ORF">SAMN05443428_10885</name>
</gene>